<feature type="signal peptide" evidence="1">
    <location>
        <begin position="1"/>
        <end position="25"/>
    </location>
</feature>
<dbReference type="PROSITE" id="PS51257">
    <property type="entry name" value="PROKAR_LIPOPROTEIN"/>
    <property type="match status" value="1"/>
</dbReference>
<sequence length="98" mass="10616">MNSVLSKMIASACFLGVAGCMTVPADFAWGDNASQWANDGDCDDPRFDGPMAHTLLLPEDAMHDANDCRALYNEGKVWLRANYQPGVTYENPGYAGPN</sequence>
<proteinExistence type="predicted"/>
<dbReference type="Proteomes" id="UP000203464">
    <property type="component" value="Unassembled WGS sequence"/>
</dbReference>
<reference evidence="3" key="1">
    <citation type="submission" date="2017-05" db="EMBL/GenBank/DDBJ databases">
        <authorList>
            <person name="Rodrigo-Torres L."/>
            <person name="Arahal R. D."/>
            <person name="Lucena T."/>
        </authorList>
    </citation>
    <scope>NUCLEOTIDE SEQUENCE [LARGE SCALE GENOMIC DNA]</scope>
    <source>
        <strain evidence="3">CECT 8868</strain>
    </source>
</reference>
<keyword evidence="1" id="KW-0732">Signal</keyword>
<protein>
    <recommendedName>
        <fullName evidence="4">Lipoprotein</fullName>
    </recommendedName>
</protein>
<evidence type="ECO:0008006" key="4">
    <source>
        <dbReference type="Google" id="ProtNLM"/>
    </source>
</evidence>
<keyword evidence="3" id="KW-1185">Reference proteome</keyword>
<name>A0A238JLW4_9RHOB</name>
<evidence type="ECO:0000256" key="1">
    <source>
        <dbReference type="SAM" id="SignalP"/>
    </source>
</evidence>
<evidence type="ECO:0000313" key="3">
    <source>
        <dbReference type="Proteomes" id="UP000203464"/>
    </source>
</evidence>
<feature type="chain" id="PRO_5012873079" description="Lipoprotein" evidence="1">
    <location>
        <begin position="26"/>
        <end position="98"/>
    </location>
</feature>
<dbReference type="AlphaFoldDB" id="A0A238JLW4"/>
<organism evidence="2 3">
    <name type="scientific">Octadecabacter ascidiaceicola</name>
    <dbReference type="NCBI Taxonomy" id="1655543"/>
    <lineage>
        <taxon>Bacteria</taxon>
        <taxon>Pseudomonadati</taxon>
        <taxon>Pseudomonadota</taxon>
        <taxon>Alphaproteobacteria</taxon>
        <taxon>Rhodobacterales</taxon>
        <taxon>Roseobacteraceae</taxon>
        <taxon>Octadecabacter</taxon>
    </lineage>
</organism>
<accession>A0A238JLW4</accession>
<dbReference type="EMBL" id="FXYD01000001">
    <property type="protein sequence ID" value="SMX31668.1"/>
    <property type="molecule type" value="Genomic_DNA"/>
</dbReference>
<gene>
    <name evidence="2" type="ORF">OCA8868_00479</name>
</gene>
<evidence type="ECO:0000313" key="2">
    <source>
        <dbReference type="EMBL" id="SMX31668.1"/>
    </source>
</evidence>